<dbReference type="Pfam" id="PF00018">
    <property type="entry name" value="SH3_1"/>
    <property type="match status" value="1"/>
</dbReference>
<reference evidence="5" key="2">
    <citation type="journal article" date="2023" name="BMC Genomics">
        <title>Pest status, molecular evolution, and epigenetic factors derived from the genome assembly of Frankliniella fusca, a thysanopteran phytovirus vector.</title>
        <authorList>
            <person name="Catto M.A."/>
            <person name="Labadie P.E."/>
            <person name="Jacobson A.L."/>
            <person name="Kennedy G.G."/>
            <person name="Srinivasan R."/>
            <person name="Hunt B.G."/>
        </authorList>
    </citation>
    <scope>NUCLEOTIDE SEQUENCE</scope>
    <source>
        <strain evidence="5">PL_HMW_Pooled</strain>
    </source>
</reference>
<keyword evidence="6" id="KW-1185">Reference proteome</keyword>
<accession>A0AAE1I043</accession>
<feature type="compositionally biased region" description="Acidic residues" evidence="3">
    <location>
        <begin position="1"/>
        <end position="11"/>
    </location>
</feature>
<gene>
    <name evidence="5" type="ORF">KUF71_025004</name>
</gene>
<dbReference type="SUPFAM" id="SSF50044">
    <property type="entry name" value="SH3-domain"/>
    <property type="match status" value="1"/>
</dbReference>
<comment type="caution">
    <text evidence="5">The sequence shown here is derived from an EMBL/GenBank/DDBJ whole genome shotgun (WGS) entry which is preliminary data.</text>
</comment>
<dbReference type="SMART" id="SM00326">
    <property type="entry name" value="SH3"/>
    <property type="match status" value="1"/>
</dbReference>
<dbReference type="Proteomes" id="UP001219518">
    <property type="component" value="Unassembled WGS sequence"/>
</dbReference>
<dbReference type="PROSITE" id="PS50002">
    <property type="entry name" value="SH3"/>
    <property type="match status" value="1"/>
</dbReference>
<sequence>MWAEDTVEEEPSSSSQQSTPHRSEAQPRVGGGQGSDGDVGELRENALYQAIQPYTPTAQGEIALLQDDTVRIIRICQNGWVRALNTRTRDSGFIPAATLKCLPVPEAAWRSPLPPPDIVPHNGPDYLQYTPQVPPKSGPSSAAPATHEPFYVELMKKEREETGQGDLQGHLHRLVDVFFDTPILCKLCK</sequence>
<name>A0AAE1I043_9NEOP</name>
<evidence type="ECO:0000313" key="6">
    <source>
        <dbReference type="Proteomes" id="UP001219518"/>
    </source>
</evidence>
<dbReference type="AlphaFoldDB" id="A0AAE1I043"/>
<reference evidence="5" key="1">
    <citation type="submission" date="2021-07" db="EMBL/GenBank/DDBJ databases">
        <authorList>
            <person name="Catto M.A."/>
            <person name="Jacobson A."/>
            <person name="Kennedy G."/>
            <person name="Labadie P."/>
            <person name="Hunt B.G."/>
            <person name="Srinivasan R."/>
        </authorList>
    </citation>
    <scope>NUCLEOTIDE SEQUENCE</scope>
    <source>
        <strain evidence="5">PL_HMW_Pooled</strain>
        <tissue evidence="5">Head</tissue>
    </source>
</reference>
<evidence type="ECO:0000256" key="2">
    <source>
        <dbReference type="PROSITE-ProRule" id="PRU00192"/>
    </source>
</evidence>
<evidence type="ECO:0000313" key="5">
    <source>
        <dbReference type="EMBL" id="KAK3931092.1"/>
    </source>
</evidence>
<evidence type="ECO:0000256" key="1">
    <source>
        <dbReference type="ARBA" id="ARBA00022443"/>
    </source>
</evidence>
<evidence type="ECO:0000259" key="4">
    <source>
        <dbReference type="PROSITE" id="PS50002"/>
    </source>
</evidence>
<dbReference type="EMBL" id="JAHWGI010001416">
    <property type="protein sequence ID" value="KAK3931092.1"/>
    <property type="molecule type" value="Genomic_DNA"/>
</dbReference>
<keyword evidence="1 2" id="KW-0728">SH3 domain</keyword>
<proteinExistence type="predicted"/>
<organism evidence="5 6">
    <name type="scientific">Frankliniella fusca</name>
    <dbReference type="NCBI Taxonomy" id="407009"/>
    <lineage>
        <taxon>Eukaryota</taxon>
        <taxon>Metazoa</taxon>
        <taxon>Ecdysozoa</taxon>
        <taxon>Arthropoda</taxon>
        <taxon>Hexapoda</taxon>
        <taxon>Insecta</taxon>
        <taxon>Pterygota</taxon>
        <taxon>Neoptera</taxon>
        <taxon>Paraneoptera</taxon>
        <taxon>Thysanoptera</taxon>
        <taxon>Terebrantia</taxon>
        <taxon>Thripoidea</taxon>
        <taxon>Thripidae</taxon>
        <taxon>Frankliniella</taxon>
    </lineage>
</organism>
<dbReference type="InterPro" id="IPR001452">
    <property type="entry name" value="SH3_domain"/>
</dbReference>
<protein>
    <submittedName>
        <fullName evidence="5">Sorbin and SH3 domain-containing protein 1-like protein</fullName>
    </submittedName>
</protein>
<feature type="domain" description="SH3" evidence="4">
    <location>
        <begin position="43"/>
        <end position="104"/>
    </location>
</feature>
<feature type="region of interest" description="Disordered" evidence="3">
    <location>
        <begin position="1"/>
        <end position="40"/>
    </location>
</feature>
<dbReference type="Gene3D" id="2.30.30.40">
    <property type="entry name" value="SH3 Domains"/>
    <property type="match status" value="1"/>
</dbReference>
<dbReference type="InterPro" id="IPR036028">
    <property type="entry name" value="SH3-like_dom_sf"/>
</dbReference>
<evidence type="ECO:0000256" key="3">
    <source>
        <dbReference type="SAM" id="MobiDB-lite"/>
    </source>
</evidence>